<dbReference type="GO" id="GO:0043022">
    <property type="term" value="F:ribosome binding"/>
    <property type="evidence" value="ECO:0007669"/>
    <property type="project" value="UniProtKB-ARBA"/>
</dbReference>
<dbReference type="PANTHER" id="PTHR11702">
    <property type="entry name" value="DEVELOPMENTALLY REGULATED GTP-BINDING PROTEIN-RELATED"/>
    <property type="match status" value="1"/>
</dbReference>
<evidence type="ECO:0000256" key="8">
    <source>
        <dbReference type="HAMAP-Rule" id="MF_01454"/>
    </source>
</evidence>
<feature type="domain" description="Obg" evidence="10">
    <location>
        <begin position="1"/>
        <end position="159"/>
    </location>
</feature>
<evidence type="ECO:0000256" key="2">
    <source>
        <dbReference type="ARBA" id="ARBA00022490"/>
    </source>
</evidence>
<feature type="binding site" evidence="8">
    <location>
        <position position="173"/>
    </location>
    <ligand>
        <name>Mg(2+)</name>
        <dbReference type="ChEBI" id="CHEBI:18420"/>
    </ligand>
</feature>
<dbReference type="InterPro" id="IPR014100">
    <property type="entry name" value="GTP-bd_Obg/CgtA"/>
</dbReference>
<evidence type="ECO:0000256" key="5">
    <source>
        <dbReference type="ARBA" id="ARBA00022801"/>
    </source>
</evidence>
<dbReference type="NCBIfam" id="NF008955">
    <property type="entry name" value="PRK12297.1"/>
    <property type="match status" value="1"/>
</dbReference>
<evidence type="ECO:0000259" key="10">
    <source>
        <dbReference type="PROSITE" id="PS51883"/>
    </source>
</evidence>
<dbReference type="GO" id="GO:0042254">
    <property type="term" value="P:ribosome biogenesis"/>
    <property type="evidence" value="ECO:0007669"/>
    <property type="project" value="UniProtKB-UniRule"/>
</dbReference>
<dbReference type="GO" id="GO:0005737">
    <property type="term" value="C:cytoplasm"/>
    <property type="evidence" value="ECO:0007669"/>
    <property type="project" value="UniProtKB-SubCell"/>
</dbReference>
<dbReference type="Pfam" id="PF01926">
    <property type="entry name" value="MMR_HSR1"/>
    <property type="match status" value="1"/>
</dbReference>
<accession>A0A2P1P8N8</accession>
<dbReference type="SUPFAM" id="SSF82051">
    <property type="entry name" value="Obg GTP-binding protein N-terminal domain"/>
    <property type="match status" value="1"/>
</dbReference>
<dbReference type="PROSITE" id="PS00905">
    <property type="entry name" value="GTP1_OBG"/>
    <property type="match status" value="1"/>
</dbReference>
<dbReference type="AlphaFoldDB" id="A0A2P1P8N8"/>
<dbReference type="GO" id="GO:0000287">
    <property type="term" value="F:magnesium ion binding"/>
    <property type="evidence" value="ECO:0007669"/>
    <property type="project" value="InterPro"/>
</dbReference>
<dbReference type="PANTHER" id="PTHR11702:SF31">
    <property type="entry name" value="MITOCHONDRIAL RIBOSOME-ASSOCIATED GTPASE 2"/>
    <property type="match status" value="1"/>
</dbReference>
<dbReference type="InterPro" id="IPR006074">
    <property type="entry name" value="GTP1-OBG_CS"/>
</dbReference>
<name>A0A2P1P8N8_9RICK</name>
<dbReference type="InterPro" id="IPR027417">
    <property type="entry name" value="P-loop_NTPase"/>
</dbReference>
<dbReference type="PRINTS" id="PR00326">
    <property type="entry name" value="GTP1OBG"/>
</dbReference>
<dbReference type="Gene3D" id="2.70.210.12">
    <property type="entry name" value="GTP1/OBG domain"/>
    <property type="match status" value="1"/>
</dbReference>
<dbReference type="NCBIfam" id="NF008956">
    <property type="entry name" value="PRK12299.1"/>
    <property type="match status" value="1"/>
</dbReference>
<gene>
    <name evidence="8" type="primary">obg</name>
    <name evidence="11" type="ORF">phytr_6990</name>
</gene>
<dbReference type="InterPro" id="IPR006169">
    <property type="entry name" value="GTP1_OBG_dom"/>
</dbReference>
<feature type="domain" description="OBG-type G" evidence="9">
    <location>
        <begin position="160"/>
        <end position="327"/>
    </location>
</feature>
<evidence type="ECO:0000256" key="1">
    <source>
        <dbReference type="ARBA" id="ARBA00007699"/>
    </source>
</evidence>
<dbReference type="InterPro" id="IPR006073">
    <property type="entry name" value="GTP-bd"/>
</dbReference>
<evidence type="ECO:0000313" key="11">
    <source>
        <dbReference type="EMBL" id="AVP87640.1"/>
    </source>
</evidence>
<dbReference type="InterPro" id="IPR005225">
    <property type="entry name" value="Small_GTP-bd"/>
</dbReference>
<dbReference type="InterPro" id="IPR036726">
    <property type="entry name" value="GTP1_OBG_dom_sf"/>
</dbReference>
<keyword evidence="4 8" id="KW-0547">Nucleotide-binding</keyword>
<dbReference type="NCBIfam" id="TIGR02729">
    <property type="entry name" value="Obg_CgtA"/>
    <property type="match status" value="1"/>
</dbReference>
<comment type="cofactor">
    <cofactor evidence="8">
        <name>Mg(2+)</name>
        <dbReference type="ChEBI" id="CHEBI:18420"/>
    </cofactor>
</comment>
<reference evidence="11 12" key="1">
    <citation type="submission" date="2018-03" db="EMBL/GenBank/DDBJ databases">
        <title>A gene transfer event suggests a long-term partnership between eustigmatophyte algae and a novel lineage of endosymbiotic bacteria.</title>
        <authorList>
            <person name="Yurchenko T."/>
            <person name="Sevcikova T."/>
            <person name="Pribyl P."/>
            <person name="El Karkouri K."/>
            <person name="Klimes V."/>
            <person name="Amaral R."/>
            <person name="Zbrankova V."/>
            <person name="Kim E."/>
            <person name="Raoult D."/>
            <person name="Santos L.M.A."/>
            <person name="Elias M."/>
        </authorList>
    </citation>
    <scope>NUCLEOTIDE SEQUENCE [LARGE SCALE GENOMIC DNA]</scope>
    <source>
        <strain evidence="11">CCALA 838</strain>
    </source>
</reference>
<evidence type="ECO:0000256" key="3">
    <source>
        <dbReference type="ARBA" id="ARBA00022723"/>
    </source>
</evidence>
<keyword evidence="6 8" id="KW-0460">Magnesium</keyword>
<dbReference type="SUPFAM" id="SSF52540">
    <property type="entry name" value="P-loop containing nucleoside triphosphate hydrolases"/>
    <property type="match status" value="1"/>
</dbReference>
<dbReference type="RefSeq" id="WP_106874495.1">
    <property type="nucleotide sequence ID" value="NZ_CP027845.1"/>
</dbReference>
<protein>
    <recommendedName>
        <fullName evidence="8">GTPase Obg</fullName>
        <ecNumber evidence="8">3.6.5.-</ecNumber>
    </recommendedName>
    <alternativeName>
        <fullName evidence="8">GTP-binding protein Obg</fullName>
    </alternativeName>
</protein>
<dbReference type="NCBIfam" id="TIGR00231">
    <property type="entry name" value="small_GTP"/>
    <property type="match status" value="1"/>
</dbReference>
<dbReference type="EC" id="3.6.5.-" evidence="8"/>
<feature type="binding site" evidence="8">
    <location>
        <begin position="279"/>
        <end position="282"/>
    </location>
    <ligand>
        <name>GTP</name>
        <dbReference type="ChEBI" id="CHEBI:37565"/>
    </ligand>
</feature>
<dbReference type="InterPro" id="IPR045086">
    <property type="entry name" value="OBG_GTPase"/>
</dbReference>
<dbReference type="InterPro" id="IPR031167">
    <property type="entry name" value="G_OBG"/>
</dbReference>
<dbReference type="KEGG" id="ptc:phytr_6990"/>
<dbReference type="GO" id="GO:0005525">
    <property type="term" value="F:GTP binding"/>
    <property type="evidence" value="ECO:0007669"/>
    <property type="project" value="UniProtKB-UniRule"/>
</dbReference>
<comment type="function">
    <text evidence="8">An essential GTPase which binds GTP, GDP and possibly (p)ppGpp with moderate affinity, with high nucleotide exchange rates and a fairly low GTP hydrolysis rate. Plays a role in control of the cell cycle, stress response, ribosome biogenesis and in those bacteria that undergo differentiation, in morphogenesis control.</text>
</comment>
<dbReference type="Gene3D" id="3.40.50.300">
    <property type="entry name" value="P-loop containing nucleotide triphosphate hydrolases"/>
    <property type="match status" value="1"/>
</dbReference>
<feature type="binding site" evidence="8">
    <location>
        <position position="193"/>
    </location>
    <ligand>
        <name>Mg(2+)</name>
        <dbReference type="ChEBI" id="CHEBI:18420"/>
    </ligand>
</feature>
<dbReference type="PROSITE" id="PS51710">
    <property type="entry name" value="G_OBG"/>
    <property type="match status" value="1"/>
</dbReference>
<dbReference type="OrthoDB" id="9807318at2"/>
<dbReference type="Pfam" id="PF01018">
    <property type="entry name" value="GTP1_OBG"/>
    <property type="match status" value="1"/>
</dbReference>
<sequence length="331" mass="36314">MHFIDEAKIFIKSGNGGNGCVSFRREKFVAKGGPDGGDGGRGADIIFVADPNLNTLLHFRYQKHFRGQNGESGKGACMSGKSRSPLVLKVPVGTQIFDSQKQVLLHDLQNPYEEFVALEGGKGGLGNMHFKSSINRAPRKATSGEVTEEVQVYLSLRVIADIGLAGLPNAGKSTFLAKVTNAKPKIADYAFSTLKPNLGVVQIYDHEFVIADIPGLIEGAHLGSGLGDKFLKHIEKCKILVHLIDATSDNLVKDYQIIRNEISNYSNDLATKIEIICLNKIDLVDQKSLSKKINALKKYTKKEIFAISAMTGYDIPKLLNQIHKLSYHENF</sequence>
<comment type="subcellular location">
    <subcellularLocation>
        <location evidence="8">Cytoplasm</location>
    </subcellularLocation>
</comment>
<dbReference type="EMBL" id="CP027845">
    <property type="protein sequence ID" value="AVP87640.1"/>
    <property type="molecule type" value="Genomic_DNA"/>
</dbReference>
<comment type="similarity">
    <text evidence="1 8">Belongs to the TRAFAC class OBG-HflX-like GTPase superfamily. OBG GTPase family.</text>
</comment>
<dbReference type="FunFam" id="2.70.210.12:FF:000001">
    <property type="entry name" value="GTPase Obg"/>
    <property type="match status" value="1"/>
</dbReference>
<evidence type="ECO:0000256" key="6">
    <source>
        <dbReference type="ARBA" id="ARBA00022842"/>
    </source>
</evidence>
<proteinExistence type="inferred from homology"/>
<comment type="subunit">
    <text evidence="8">Monomer.</text>
</comment>
<organism evidence="11 12">
    <name type="scientific">Candidatus Phycorickettsia trachydisci</name>
    <dbReference type="NCBI Taxonomy" id="2115978"/>
    <lineage>
        <taxon>Bacteria</taxon>
        <taxon>Pseudomonadati</taxon>
        <taxon>Pseudomonadota</taxon>
        <taxon>Alphaproteobacteria</taxon>
        <taxon>Rickettsiales</taxon>
        <taxon>Rickettsiaceae</taxon>
        <taxon>Candidatus Phycorickettsia</taxon>
    </lineage>
</organism>
<feature type="binding site" evidence="8">
    <location>
        <begin position="212"/>
        <end position="215"/>
    </location>
    <ligand>
        <name>GTP</name>
        <dbReference type="ChEBI" id="CHEBI:37565"/>
    </ligand>
</feature>
<keyword evidence="7 8" id="KW-0342">GTP-binding</keyword>
<dbReference type="HAMAP" id="MF_01454">
    <property type="entry name" value="GTPase_Obg"/>
    <property type="match status" value="1"/>
</dbReference>
<evidence type="ECO:0000313" key="12">
    <source>
        <dbReference type="Proteomes" id="UP000241762"/>
    </source>
</evidence>
<dbReference type="Proteomes" id="UP000241762">
    <property type="component" value="Chromosome"/>
</dbReference>
<feature type="binding site" evidence="8">
    <location>
        <begin position="191"/>
        <end position="195"/>
    </location>
    <ligand>
        <name>GTP</name>
        <dbReference type="ChEBI" id="CHEBI:37565"/>
    </ligand>
</feature>
<keyword evidence="2 8" id="KW-0963">Cytoplasm</keyword>
<dbReference type="PIRSF" id="PIRSF002401">
    <property type="entry name" value="GTP_bd_Obg/CgtA"/>
    <property type="match status" value="1"/>
</dbReference>
<feature type="binding site" evidence="8">
    <location>
        <begin position="308"/>
        <end position="310"/>
    </location>
    <ligand>
        <name>GTP</name>
        <dbReference type="ChEBI" id="CHEBI:37565"/>
    </ligand>
</feature>
<evidence type="ECO:0000256" key="4">
    <source>
        <dbReference type="ARBA" id="ARBA00022741"/>
    </source>
</evidence>
<dbReference type="GO" id="GO:0003924">
    <property type="term" value="F:GTPase activity"/>
    <property type="evidence" value="ECO:0007669"/>
    <property type="project" value="UniProtKB-UniRule"/>
</dbReference>
<keyword evidence="3 8" id="KW-0479">Metal-binding</keyword>
<evidence type="ECO:0000259" key="9">
    <source>
        <dbReference type="PROSITE" id="PS51710"/>
    </source>
</evidence>
<dbReference type="CDD" id="cd01898">
    <property type="entry name" value="Obg"/>
    <property type="match status" value="1"/>
</dbReference>
<evidence type="ECO:0000256" key="7">
    <source>
        <dbReference type="ARBA" id="ARBA00023134"/>
    </source>
</evidence>
<keyword evidence="12" id="KW-1185">Reference proteome</keyword>
<keyword evidence="5 8" id="KW-0378">Hydrolase</keyword>
<feature type="binding site" evidence="8">
    <location>
        <begin position="166"/>
        <end position="173"/>
    </location>
    <ligand>
        <name>GTP</name>
        <dbReference type="ChEBI" id="CHEBI:37565"/>
    </ligand>
</feature>
<dbReference type="PROSITE" id="PS51883">
    <property type="entry name" value="OBG"/>
    <property type="match status" value="1"/>
</dbReference>